<dbReference type="AlphaFoldDB" id="A0A165D772"/>
<sequence>MLRRHMLGRGPINQPPHDTLFRCLSAWVDVFQPTGRCMYSTVPTSGARQARTTKALHTDNSIESDHVRWRTSPDRHPWQSAALILKPGWRPIERGRRKEDMLSPWPKPDDVPPPSVPPQPPDTYDDEAKIDIGSQDDLDFLENVDNLRVTGLDDDALPISRGAFRLQQMFAPTPLGKPDMEPPPHRVLFRWYLIAREAGELAYLARSGILSSLIALFGSRSIAHSRIPGTSVQKFYADTAYEQNIDVHHPFTAWIRKDFRRLTHWEYVRRIARDKQEVGFPLTYRDTYWLFMAHLANAHRTQNVLRRKVAMGSVRRLFPTLQRWRRVRVYVPYVYGLLSLPLTEDIMGEAIRAIVRYHSSRVQGMRRMPLPELYSELLRACWQCNMPHLAEPLIQSLAEVTHSEWRRRSPAEDINDFGVAPFSPIPSTEDLHAFLLGAILPGSNVVHRYSEAGYYDQSLRLWARKEMDDVMSNPSEALPNLMLVLLPSLPRNARRYELDSTASTGSPQTVEGVSSNTSWTVACGLATLKSACIHGRPERLEEIRGRLWTSWMQALPSCRVHPIVHFSILLSFLQLAEIPEDAAYASEVVDWIFQNPQVLQLSNIPSEVTTWQTELTVALLKAVVCVAYPGHLPLFPFWKRTRRLFSKGHEQTDLILNRLVHALLPSNVALACAVLEDAKGAQIDIWPATITGFFFNALSDGRLDLSFKVLQPNWLQDDGQRRLHMQILIENVTRDAEVRLPQDQRSIFGRALAQALKSEIKLLPQTWKAALLVLIRSGDLKWPVSLVERLDELLRSGRLPGRLGEYVPRRLYRNVPASGSKELIKRLGRLIGKIPHLSKLPQEPTSDPAVVFATQLRRPVAQMIWQHNQPYVHNLVLTKALRVATRKGSNLSTSKLARNMLLKLSWGDAAVDPVTVNLLLHSVLRWDRSIPLRTLWSLFDRLFVLGYPGSDAYPSGLFGTINDSNLSPHPPQRSIHPARHARPLYKMFIRAFARAGDWESARAVVGLLTVAKEAEIARQRAELRERRSRSTYLVNRRQYLLRWRPKWEDPQIWEGLTINQIKKRLWSKFFYHMPLAQDELFYSVGEPM</sequence>
<evidence type="ECO:0000256" key="1">
    <source>
        <dbReference type="SAM" id="MobiDB-lite"/>
    </source>
</evidence>
<organism evidence="2 3">
    <name type="scientific">Calocera cornea HHB12733</name>
    <dbReference type="NCBI Taxonomy" id="1353952"/>
    <lineage>
        <taxon>Eukaryota</taxon>
        <taxon>Fungi</taxon>
        <taxon>Dikarya</taxon>
        <taxon>Basidiomycota</taxon>
        <taxon>Agaricomycotina</taxon>
        <taxon>Dacrymycetes</taxon>
        <taxon>Dacrymycetales</taxon>
        <taxon>Dacrymycetaceae</taxon>
        <taxon>Calocera</taxon>
    </lineage>
</organism>
<accession>A0A165D772</accession>
<dbReference type="Proteomes" id="UP000076842">
    <property type="component" value="Unassembled WGS sequence"/>
</dbReference>
<evidence type="ECO:0000313" key="3">
    <source>
        <dbReference type="Proteomes" id="UP000076842"/>
    </source>
</evidence>
<dbReference type="EMBL" id="KV424074">
    <property type="protein sequence ID" value="KZT52207.1"/>
    <property type="molecule type" value="Genomic_DNA"/>
</dbReference>
<feature type="region of interest" description="Disordered" evidence="1">
    <location>
        <begin position="95"/>
        <end position="122"/>
    </location>
</feature>
<dbReference type="STRING" id="1353952.A0A165D772"/>
<keyword evidence="3" id="KW-1185">Reference proteome</keyword>
<dbReference type="InParanoid" id="A0A165D772"/>
<name>A0A165D772_9BASI</name>
<reference evidence="2 3" key="1">
    <citation type="journal article" date="2016" name="Mol. Biol. Evol.">
        <title>Comparative Genomics of Early-Diverging Mushroom-Forming Fungi Provides Insights into the Origins of Lignocellulose Decay Capabilities.</title>
        <authorList>
            <person name="Nagy L.G."/>
            <person name="Riley R."/>
            <person name="Tritt A."/>
            <person name="Adam C."/>
            <person name="Daum C."/>
            <person name="Floudas D."/>
            <person name="Sun H."/>
            <person name="Yadav J.S."/>
            <person name="Pangilinan J."/>
            <person name="Larsson K.H."/>
            <person name="Matsuura K."/>
            <person name="Barry K."/>
            <person name="Labutti K."/>
            <person name="Kuo R."/>
            <person name="Ohm R.A."/>
            <person name="Bhattacharya S.S."/>
            <person name="Shirouzu T."/>
            <person name="Yoshinaga Y."/>
            <person name="Martin F.M."/>
            <person name="Grigoriev I.V."/>
            <person name="Hibbett D.S."/>
        </authorList>
    </citation>
    <scope>NUCLEOTIDE SEQUENCE [LARGE SCALE GENOMIC DNA]</scope>
    <source>
        <strain evidence="2 3">HHB12733</strain>
    </source>
</reference>
<protein>
    <submittedName>
        <fullName evidence="2">Uncharacterized protein</fullName>
    </submittedName>
</protein>
<proteinExistence type="predicted"/>
<feature type="compositionally biased region" description="Pro residues" evidence="1">
    <location>
        <begin position="111"/>
        <end position="121"/>
    </location>
</feature>
<gene>
    <name evidence="2" type="ORF">CALCODRAFT_98899</name>
</gene>
<evidence type="ECO:0000313" key="2">
    <source>
        <dbReference type="EMBL" id="KZT52207.1"/>
    </source>
</evidence>
<dbReference type="OrthoDB" id="2565179at2759"/>